<dbReference type="InterPro" id="IPR007435">
    <property type="entry name" value="DUF484"/>
</dbReference>
<keyword evidence="5" id="KW-1185">Reference proteome</keyword>
<dbReference type="SMART" id="SM00267">
    <property type="entry name" value="GGDEF"/>
    <property type="match status" value="1"/>
</dbReference>
<dbReference type="Gene3D" id="3.30.70.270">
    <property type="match status" value="1"/>
</dbReference>
<dbReference type="CDD" id="cd01949">
    <property type="entry name" value="GGDEF"/>
    <property type="match status" value="1"/>
</dbReference>
<proteinExistence type="predicted"/>
<sequence length="344" mass="38559">MEHLLAVARNNELKLKRFGELERLLMTTRVFSQLVMIMLVDFRRYFDLDEVNLVLLDASGDWLNALGVVQAADLAALGLTLVDGEHTWYQRYAEDFRPYLGKYDADIHADCFTKTSLASIALIPLARQGNLYGGLHLASRDPDRFQAGDGTYFLERLASFLLMCLENSQYFDKLERFGLTDALTQVNNRRYFDARLKEAVSHALRHQQPLAAMMFDLDHFKQVNDQHGHQGGDSVLQQAAKLIQDCLRASDSFARYGGEEFVALLPATDTAASVEIAERIRSRIAEHDFILSSTVTLKLTVSIGVAETELDGIDELAAEQNLVHEADAALYRAKQQGRNCVVAA</sequence>
<reference evidence="5" key="1">
    <citation type="submission" date="2019-11" db="EMBL/GenBank/DDBJ databases">
        <title>Isolation and characterization of a novel species in the genus Sulfuriferula.</title>
        <authorList>
            <person name="Mochizuki J."/>
            <person name="Kojima H."/>
            <person name="Fukui M."/>
        </authorList>
    </citation>
    <scope>NUCLEOTIDE SEQUENCE [LARGE SCALE GENOMIC DNA]</scope>
    <source>
        <strain evidence="5">SGTM</strain>
    </source>
</reference>
<dbReference type="RefSeq" id="WP_162084055.1">
    <property type="nucleotide sequence ID" value="NZ_AP021881.1"/>
</dbReference>
<dbReference type="InterPro" id="IPR000160">
    <property type="entry name" value="GGDEF_dom"/>
</dbReference>
<dbReference type="Proteomes" id="UP000463939">
    <property type="component" value="Chromosome"/>
</dbReference>
<dbReference type="InterPro" id="IPR029016">
    <property type="entry name" value="GAF-like_dom_sf"/>
</dbReference>
<dbReference type="SUPFAM" id="SSF55073">
    <property type="entry name" value="Nucleotide cyclase"/>
    <property type="match status" value="1"/>
</dbReference>
<feature type="domain" description="GGDEF" evidence="3">
    <location>
        <begin position="208"/>
        <end position="344"/>
    </location>
</feature>
<dbReference type="InterPro" id="IPR029787">
    <property type="entry name" value="Nucleotide_cyclase"/>
</dbReference>
<dbReference type="AlphaFoldDB" id="A0A809S0Q7"/>
<dbReference type="Pfam" id="PF00990">
    <property type="entry name" value="GGDEF"/>
    <property type="match status" value="1"/>
</dbReference>
<evidence type="ECO:0000259" key="3">
    <source>
        <dbReference type="PROSITE" id="PS50887"/>
    </source>
</evidence>
<gene>
    <name evidence="4" type="ORF">SFSGTM_07960</name>
</gene>
<evidence type="ECO:0000313" key="5">
    <source>
        <dbReference type="Proteomes" id="UP000463939"/>
    </source>
</evidence>
<dbReference type="PROSITE" id="PS50887">
    <property type="entry name" value="GGDEF"/>
    <property type="match status" value="1"/>
</dbReference>
<protein>
    <recommendedName>
        <fullName evidence="1">diguanylate cyclase</fullName>
        <ecNumber evidence="1">2.7.7.65</ecNumber>
    </recommendedName>
</protein>
<dbReference type="InterPro" id="IPR050469">
    <property type="entry name" value="Diguanylate_Cyclase"/>
</dbReference>
<dbReference type="GO" id="GO:0052621">
    <property type="term" value="F:diguanylate cyclase activity"/>
    <property type="evidence" value="ECO:0007669"/>
    <property type="project" value="UniProtKB-EC"/>
</dbReference>
<dbReference type="Gene3D" id="3.30.450.40">
    <property type="match status" value="1"/>
</dbReference>
<dbReference type="KEGG" id="sniv:SFSGTM_07960"/>
<accession>A0A809S0Q7</accession>
<dbReference type="SUPFAM" id="SSF55781">
    <property type="entry name" value="GAF domain-like"/>
    <property type="match status" value="1"/>
</dbReference>
<name>A0A809S0Q7_9PROT</name>
<dbReference type="FunFam" id="3.30.70.270:FF:000001">
    <property type="entry name" value="Diguanylate cyclase domain protein"/>
    <property type="match status" value="1"/>
</dbReference>
<comment type="catalytic activity">
    <reaction evidence="2">
        <text>2 GTP = 3',3'-c-di-GMP + 2 diphosphate</text>
        <dbReference type="Rhea" id="RHEA:24898"/>
        <dbReference type="ChEBI" id="CHEBI:33019"/>
        <dbReference type="ChEBI" id="CHEBI:37565"/>
        <dbReference type="ChEBI" id="CHEBI:58805"/>
        <dbReference type="EC" id="2.7.7.65"/>
    </reaction>
</comment>
<dbReference type="InterPro" id="IPR043128">
    <property type="entry name" value="Rev_trsase/Diguanyl_cyclase"/>
</dbReference>
<organism evidence="4 5">
    <name type="scientific">Sulfuriferula nivalis</name>
    <dbReference type="NCBI Taxonomy" id="2675298"/>
    <lineage>
        <taxon>Bacteria</taxon>
        <taxon>Pseudomonadati</taxon>
        <taxon>Pseudomonadota</taxon>
        <taxon>Betaproteobacteria</taxon>
        <taxon>Nitrosomonadales</taxon>
        <taxon>Sulfuricellaceae</taxon>
        <taxon>Sulfuriferula</taxon>
    </lineage>
</organism>
<evidence type="ECO:0000256" key="1">
    <source>
        <dbReference type="ARBA" id="ARBA00012528"/>
    </source>
</evidence>
<dbReference type="EMBL" id="AP021881">
    <property type="protein sequence ID" value="BBP00088.1"/>
    <property type="molecule type" value="Genomic_DNA"/>
</dbReference>
<dbReference type="PANTHER" id="PTHR45138:SF9">
    <property type="entry name" value="DIGUANYLATE CYCLASE DGCM-RELATED"/>
    <property type="match status" value="1"/>
</dbReference>
<dbReference type="NCBIfam" id="TIGR00254">
    <property type="entry name" value="GGDEF"/>
    <property type="match status" value="1"/>
</dbReference>
<dbReference type="EC" id="2.7.7.65" evidence="1"/>
<evidence type="ECO:0000256" key="2">
    <source>
        <dbReference type="ARBA" id="ARBA00034247"/>
    </source>
</evidence>
<evidence type="ECO:0000313" key="4">
    <source>
        <dbReference type="EMBL" id="BBP00088.1"/>
    </source>
</evidence>
<dbReference type="PANTHER" id="PTHR45138">
    <property type="entry name" value="REGULATORY COMPONENTS OF SENSORY TRANSDUCTION SYSTEM"/>
    <property type="match status" value="1"/>
</dbReference>
<dbReference type="Pfam" id="PF04340">
    <property type="entry name" value="DUF484"/>
    <property type="match status" value="1"/>
</dbReference>